<accession>A0A370XEI2</accession>
<gene>
    <name evidence="1" type="ORF">DWU99_05320</name>
</gene>
<name>A0A370XEI2_9GAMM</name>
<evidence type="ECO:0000313" key="2">
    <source>
        <dbReference type="Proteomes" id="UP000255334"/>
    </source>
</evidence>
<dbReference type="SUPFAM" id="SSF48371">
    <property type="entry name" value="ARM repeat"/>
    <property type="match status" value="1"/>
</dbReference>
<sequence>MNWKRFFKFLDPQVPKGEHLDTGNFLPGVLLDQALRFMLPADAQGDRVQVLAFLEDLPAERLFDIDERLRSYYGTPFRNWPSTAVADITSSNMTSSLRQSLLFVAASHSNGRVRQEVLESLPKYSGRLTLAAALIRCADWVPEVRKAAQWVASQLLDRCTDSDVVAVWPLAIRLQSRGRVAKDWFSEHIEGWMLRQDSLPWLLSLLHSPNTSVRAWAYEKSIEGNVSLSIDLLDSAIRDPNPRIAFHALRYSLHRCDEARTKALANFGVEAPHPVVRRESLRALATLDSDVPRELLHRMLCDPSAGVRSFAAFLLRERCGEQAIDYWRSVIDGDIERPTLGALAGVADNAQAEDVVRLKRWLAYPKGIVRMLCLNGITKAGGTLSDEEFLRLVTSKGLRVQRAIAIAVRQGALPLDKRRLLATVTSDAATSTTHDHLRGLLRELNHWDRLSLILDFHPSKESELLWFVTLLGDWVVDSNRYAPLGSSTRTRLLDLLQSRRAEMDSQTFQAIQESISRL</sequence>
<dbReference type="OrthoDB" id="6037683at2"/>
<evidence type="ECO:0000313" key="1">
    <source>
        <dbReference type="EMBL" id="RDS86650.1"/>
    </source>
</evidence>
<dbReference type="Gene3D" id="1.25.10.10">
    <property type="entry name" value="Leucine-rich Repeat Variant"/>
    <property type="match status" value="1"/>
</dbReference>
<reference evidence="1 2" key="1">
    <citation type="submission" date="2018-07" db="EMBL/GenBank/DDBJ databases">
        <title>Dyella monticola sp. nov. and Dyella psychrodurans sp. nov. isolated from monsoon evergreen broad-leaved forest soil of Dinghu Mountain, China.</title>
        <authorList>
            <person name="Gao Z."/>
            <person name="Qiu L."/>
        </authorList>
    </citation>
    <scope>NUCLEOTIDE SEQUENCE [LARGE SCALE GENOMIC DNA]</scope>
    <source>
        <strain evidence="1 2">4MSK11</strain>
    </source>
</reference>
<dbReference type="Proteomes" id="UP000255334">
    <property type="component" value="Unassembled WGS sequence"/>
</dbReference>
<keyword evidence="2" id="KW-1185">Reference proteome</keyword>
<dbReference type="InterPro" id="IPR011989">
    <property type="entry name" value="ARM-like"/>
</dbReference>
<dbReference type="AlphaFoldDB" id="A0A370XEI2"/>
<dbReference type="EMBL" id="QRBF01000001">
    <property type="protein sequence ID" value="RDS86650.1"/>
    <property type="molecule type" value="Genomic_DNA"/>
</dbReference>
<proteinExistence type="predicted"/>
<comment type="caution">
    <text evidence="1">The sequence shown here is derived from an EMBL/GenBank/DDBJ whole genome shotgun (WGS) entry which is preliminary data.</text>
</comment>
<protein>
    <submittedName>
        <fullName evidence="1">HEAT repeat domain-containing protein</fullName>
    </submittedName>
</protein>
<organism evidence="1 2">
    <name type="scientific">Dyella psychrodurans</name>
    <dbReference type="NCBI Taxonomy" id="1927960"/>
    <lineage>
        <taxon>Bacteria</taxon>
        <taxon>Pseudomonadati</taxon>
        <taxon>Pseudomonadota</taxon>
        <taxon>Gammaproteobacteria</taxon>
        <taxon>Lysobacterales</taxon>
        <taxon>Rhodanobacteraceae</taxon>
        <taxon>Dyella</taxon>
    </lineage>
</organism>
<dbReference type="InterPro" id="IPR016024">
    <property type="entry name" value="ARM-type_fold"/>
</dbReference>